<evidence type="ECO:0000259" key="1">
    <source>
        <dbReference type="Pfam" id="PF04773"/>
    </source>
</evidence>
<dbReference type="Pfam" id="PF04773">
    <property type="entry name" value="FecR"/>
    <property type="match status" value="1"/>
</dbReference>
<sequence length="332" mass="36097">MARTDAAAGQGPAIDPAVVRRASAWMARLWSGEASAADRAACDAWLAAHPDHLRAWRRLQVMDAKLAGVSEPASRTVLLDARPQAYAARRKALRTLGIAAAATAGATLLWRESGRWGVLTADHRSAVGEIRDITLADGSRVVLDSGSAIDVRFDRHERRILLLAGEILVSTAVDAQDRPLRVQSRQGMVQALGTRFTLRDAGPQAHLAVYQGAVDVYPGAATQAVLRVHEGERTRFDPQRAEPPAAAREADAAWTRGVLLAEDMRLADFTARLARYRSGFLRCDPAVADLRVTGVFPLRDTDRALHNLTLGVPVDIHTFSRYWVTVGPRASR</sequence>
<feature type="domain" description="FecR N-terminal" evidence="2">
    <location>
        <begin position="21"/>
        <end position="60"/>
    </location>
</feature>
<accession>A0A6J5BPK5</accession>
<dbReference type="GO" id="GO:0016989">
    <property type="term" value="F:sigma factor antagonist activity"/>
    <property type="evidence" value="ECO:0007669"/>
    <property type="project" value="TreeGrafter"/>
</dbReference>
<dbReference type="GeneID" id="92901785"/>
<dbReference type="AlphaFoldDB" id="A0A6J5BPK5"/>
<protein>
    <submittedName>
        <fullName evidence="3">Protein FecR</fullName>
    </submittedName>
</protein>
<dbReference type="PIRSF" id="PIRSF018266">
    <property type="entry name" value="FecR"/>
    <property type="match status" value="1"/>
</dbReference>
<dbReference type="PANTHER" id="PTHR30273:SF2">
    <property type="entry name" value="PROTEIN FECR"/>
    <property type="match status" value="1"/>
</dbReference>
<dbReference type="Gene3D" id="2.60.120.1440">
    <property type="match status" value="1"/>
</dbReference>
<reference evidence="3 4" key="1">
    <citation type="submission" date="2020-04" db="EMBL/GenBank/DDBJ databases">
        <authorList>
            <person name="De Canck E."/>
        </authorList>
    </citation>
    <scope>NUCLEOTIDE SEQUENCE [LARGE SCALE GENOMIC DNA]</scope>
    <source>
        <strain evidence="3 4">LMG 26845</strain>
    </source>
</reference>
<dbReference type="InterPro" id="IPR012373">
    <property type="entry name" value="Ferrdict_sens_TM"/>
</dbReference>
<name>A0A6J5BPK5_9BURK</name>
<feature type="domain" description="FecR protein" evidence="1">
    <location>
        <begin position="122"/>
        <end position="214"/>
    </location>
</feature>
<dbReference type="InterPro" id="IPR032623">
    <property type="entry name" value="FecR_N"/>
</dbReference>
<organism evidence="3 4">
    <name type="scientific">Achromobacter insuavis</name>
    <dbReference type="NCBI Taxonomy" id="1287735"/>
    <lineage>
        <taxon>Bacteria</taxon>
        <taxon>Pseudomonadati</taxon>
        <taxon>Pseudomonadota</taxon>
        <taxon>Betaproteobacteria</taxon>
        <taxon>Burkholderiales</taxon>
        <taxon>Alcaligenaceae</taxon>
        <taxon>Achromobacter</taxon>
    </lineage>
</organism>
<dbReference type="Pfam" id="PF16220">
    <property type="entry name" value="DUF4880"/>
    <property type="match status" value="1"/>
</dbReference>
<dbReference type="InterPro" id="IPR006860">
    <property type="entry name" value="FecR"/>
</dbReference>
<evidence type="ECO:0000259" key="2">
    <source>
        <dbReference type="Pfam" id="PF16220"/>
    </source>
</evidence>
<keyword evidence="4" id="KW-1185">Reference proteome</keyword>
<evidence type="ECO:0000313" key="3">
    <source>
        <dbReference type="EMBL" id="CAB3712950.1"/>
    </source>
</evidence>
<dbReference type="RefSeq" id="WP_054432317.1">
    <property type="nucleotide sequence ID" value="NZ_CADIJR010000117.1"/>
</dbReference>
<dbReference type="EMBL" id="CADIJR010000117">
    <property type="protein sequence ID" value="CAB3712950.1"/>
    <property type="molecule type" value="Genomic_DNA"/>
</dbReference>
<gene>
    <name evidence="3" type="primary">fecR_35</name>
    <name evidence="3" type="ORF">LMG26845_05877</name>
</gene>
<evidence type="ECO:0000313" key="4">
    <source>
        <dbReference type="Proteomes" id="UP000507979"/>
    </source>
</evidence>
<dbReference type="PANTHER" id="PTHR30273">
    <property type="entry name" value="PERIPLASMIC SIGNAL SENSOR AND SIGMA FACTOR ACTIVATOR FECR-RELATED"/>
    <property type="match status" value="1"/>
</dbReference>
<proteinExistence type="predicted"/>
<dbReference type="Proteomes" id="UP000507979">
    <property type="component" value="Unassembled WGS sequence"/>
</dbReference>